<feature type="domain" description="C1q" evidence="5">
    <location>
        <begin position="47"/>
        <end position="185"/>
    </location>
</feature>
<gene>
    <name evidence="6" type="ORF">DPMN_069631</name>
</gene>
<reference evidence="6" key="2">
    <citation type="submission" date="2020-11" db="EMBL/GenBank/DDBJ databases">
        <authorList>
            <person name="McCartney M.A."/>
            <person name="Auch B."/>
            <person name="Kono T."/>
            <person name="Mallez S."/>
            <person name="Becker A."/>
            <person name="Gohl D.M."/>
            <person name="Silverstein K.A.T."/>
            <person name="Koren S."/>
            <person name="Bechman K.B."/>
            <person name="Herman A."/>
            <person name="Abrahante J.E."/>
            <person name="Garbe J."/>
        </authorList>
    </citation>
    <scope>NUCLEOTIDE SEQUENCE</scope>
    <source>
        <strain evidence="6">Duluth1</strain>
        <tissue evidence="6">Whole animal</tissue>
    </source>
</reference>
<evidence type="ECO:0000256" key="1">
    <source>
        <dbReference type="ARBA" id="ARBA00004613"/>
    </source>
</evidence>
<accession>A0A9D4BV37</accession>
<proteinExistence type="predicted"/>
<dbReference type="Gene3D" id="2.60.120.40">
    <property type="match status" value="1"/>
</dbReference>
<feature type="signal peptide" evidence="4">
    <location>
        <begin position="1"/>
        <end position="18"/>
    </location>
</feature>
<dbReference type="SUPFAM" id="SSF49842">
    <property type="entry name" value="TNF-like"/>
    <property type="match status" value="1"/>
</dbReference>
<dbReference type="InterPro" id="IPR001073">
    <property type="entry name" value="C1q_dom"/>
</dbReference>
<protein>
    <recommendedName>
        <fullName evidence="5">C1q domain-containing protein</fullName>
    </recommendedName>
</protein>
<dbReference type="PRINTS" id="PR00007">
    <property type="entry name" value="COMPLEMNTC1Q"/>
</dbReference>
<dbReference type="PANTHER" id="PTHR22923">
    <property type="entry name" value="CEREBELLIN-RELATED"/>
    <property type="match status" value="1"/>
</dbReference>
<dbReference type="Proteomes" id="UP000828390">
    <property type="component" value="Unassembled WGS sequence"/>
</dbReference>
<dbReference type="PANTHER" id="PTHR22923:SF116">
    <property type="entry name" value="C1Q DOMAIN-CONTAINING PROTEIN"/>
    <property type="match status" value="1"/>
</dbReference>
<keyword evidence="7" id="KW-1185">Reference proteome</keyword>
<dbReference type="InterPro" id="IPR008983">
    <property type="entry name" value="Tumour_necrosis_fac-like_dom"/>
</dbReference>
<dbReference type="AlphaFoldDB" id="A0A9D4BV37"/>
<evidence type="ECO:0000313" key="7">
    <source>
        <dbReference type="Proteomes" id="UP000828390"/>
    </source>
</evidence>
<comment type="subcellular location">
    <subcellularLocation>
        <location evidence="1">Secreted</location>
    </subcellularLocation>
</comment>
<name>A0A9D4BV37_DREPO</name>
<reference evidence="6" key="1">
    <citation type="journal article" date="2019" name="bioRxiv">
        <title>The Genome of the Zebra Mussel, Dreissena polymorpha: A Resource for Invasive Species Research.</title>
        <authorList>
            <person name="McCartney M.A."/>
            <person name="Auch B."/>
            <person name="Kono T."/>
            <person name="Mallez S."/>
            <person name="Zhang Y."/>
            <person name="Obille A."/>
            <person name="Becker A."/>
            <person name="Abrahante J.E."/>
            <person name="Garbe J."/>
            <person name="Badalamenti J.P."/>
            <person name="Herman A."/>
            <person name="Mangelson H."/>
            <person name="Liachko I."/>
            <person name="Sullivan S."/>
            <person name="Sone E.D."/>
            <person name="Koren S."/>
            <person name="Silverstein K.A.T."/>
            <person name="Beckman K.B."/>
            <person name="Gohl D.M."/>
        </authorList>
    </citation>
    <scope>NUCLEOTIDE SEQUENCE</scope>
    <source>
        <strain evidence="6">Duluth1</strain>
        <tissue evidence="6">Whole animal</tissue>
    </source>
</reference>
<dbReference type="OrthoDB" id="6146865at2759"/>
<evidence type="ECO:0000256" key="4">
    <source>
        <dbReference type="SAM" id="SignalP"/>
    </source>
</evidence>
<keyword evidence="3 4" id="KW-0732">Signal</keyword>
<dbReference type="GO" id="GO:0005576">
    <property type="term" value="C:extracellular region"/>
    <property type="evidence" value="ECO:0007669"/>
    <property type="project" value="UniProtKB-SubCell"/>
</dbReference>
<evidence type="ECO:0000256" key="3">
    <source>
        <dbReference type="ARBA" id="ARBA00022729"/>
    </source>
</evidence>
<dbReference type="EMBL" id="JAIWYP010000014">
    <property type="protein sequence ID" value="KAH3710162.1"/>
    <property type="molecule type" value="Genomic_DNA"/>
</dbReference>
<dbReference type="Pfam" id="PF00386">
    <property type="entry name" value="C1q"/>
    <property type="match status" value="1"/>
</dbReference>
<sequence>MLIVKVFVFLLFLGIGRSAPLDAQDLLQKIDELTERVATLEINKRAIFEGPVAFTATLVNTIEHVGDHQHIVFDHVITNIGDSYSPMNGHFTAPVRGAYAFFVVLTNTPGHAASVVLIRNGQWLGEVLADDESNVAYTTSTLAITAQLEAGDQLWVQNEYSFSGQEQIDGHDGWTSFSGHLIQQN</sequence>
<dbReference type="InterPro" id="IPR050822">
    <property type="entry name" value="Cerebellin_Synaptic_Org"/>
</dbReference>
<dbReference type="PROSITE" id="PS50871">
    <property type="entry name" value="C1Q"/>
    <property type="match status" value="1"/>
</dbReference>
<evidence type="ECO:0000313" key="6">
    <source>
        <dbReference type="EMBL" id="KAH3710162.1"/>
    </source>
</evidence>
<evidence type="ECO:0000256" key="2">
    <source>
        <dbReference type="ARBA" id="ARBA00022525"/>
    </source>
</evidence>
<evidence type="ECO:0000259" key="5">
    <source>
        <dbReference type="PROSITE" id="PS50871"/>
    </source>
</evidence>
<keyword evidence="2" id="KW-0964">Secreted</keyword>
<comment type="caution">
    <text evidence="6">The sequence shown here is derived from an EMBL/GenBank/DDBJ whole genome shotgun (WGS) entry which is preliminary data.</text>
</comment>
<dbReference type="SMART" id="SM00110">
    <property type="entry name" value="C1Q"/>
    <property type="match status" value="1"/>
</dbReference>
<feature type="chain" id="PRO_5039357130" description="C1q domain-containing protein" evidence="4">
    <location>
        <begin position="19"/>
        <end position="185"/>
    </location>
</feature>
<organism evidence="6 7">
    <name type="scientific">Dreissena polymorpha</name>
    <name type="common">Zebra mussel</name>
    <name type="synonym">Mytilus polymorpha</name>
    <dbReference type="NCBI Taxonomy" id="45954"/>
    <lineage>
        <taxon>Eukaryota</taxon>
        <taxon>Metazoa</taxon>
        <taxon>Spiralia</taxon>
        <taxon>Lophotrochozoa</taxon>
        <taxon>Mollusca</taxon>
        <taxon>Bivalvia</taxon>
        <taxon>Autobranchia</taxon>
        <taxon>Heteroconchia</taxon>
        <taxon>Euheterodonta</taxon>
        <taxon>Imparidentia</taxon>
        <taxon>Neoheterodontei</taxon>
        <taxon>Myida</taxon>
        <taxon>Dreissenoidea</taxon>
        <taxon>Dreissenidae</taxon>
        <taxon>Dreissena</taxon>
    </lineage>
</organism>